<feature type="transmembrane region" description="Helical" evidence="1">
    <location>
        <begin position="106"/>
        <end position="130"/>
    </location>
</feature>
<protein>
    <submittedName>
        <fullName evidence="2">Uncharacterized protein</fullName>
    </submittedName>
</protein>
<dbReference type="EMBL" id="CP000157">
    <property type="protein sequence ID" value="ABC64410.1"/>
    <property type="molecule type" value="Genomic_DNA"/>
</dbReference>
<feature type="transmembrane region" description="Helical" evidence="1">
    <location>
        <begin position="79"/>
        <end position="100"/>
    </location>
</feature>
<keyword evidence="1" id="KW-0472">Membrane</keyword>
<evidence type="ECO:0000313" key="3">
    <source>
        <dbReference type="Proteomes" id="UP000008808"/>
    </source>
</evidence>
<dbReference type="Proteomes" id="UP000008808">
    <property type="component" value="Chromosome"/>
</dbReference>
<dbReference type="KEGG" id="eli:ELI_11590"/>
<accession>Q2N7D1</accession>
<keyword evidence="3" id="KW-1185">Reference proteome</keyword>
<dbReference type="HOGENOM" id="CLU_1486900_0_0_5"/>
<gene>
    <name evidence="2" type="ordered locus">ELI_11590</name>
</gene>
<evidence type="ECO:0000256" key="1">
    <source>
        <dbReference type="SAM" id="Phobius"/>
    </source>
</evidence>
<sequence>MRYFFGYFLAAAGGGIAFSSSASEITLKLSGSLPILLGVLLAAVFIRLARGFPAIPYERVSQSQAIRATSAFRMLVKSYIAAFSTFLLALMSNIFFHAVYSDTSKVAPFVIIWFQISINLSVLISLWLIVKSDYKISMIQADLIDEVTSTKAGSDAQEVGKNVRKALKKRPTPAITDILKD</sequence>
<dbReference type="RefSeq" id="WP_011415233.1">
    <property type="nucleotide sequence ID" value="NC_007722.1"/>
</dbReference>
<proteinExistence type="predicted"/>
<evidence type="ECO:0000313" key="2">
    <source>
        <dbReference type="EMBL" id="ABC64410.1"/>
    </source>
</evidence>
<name>Q2N7D1_ERYLH</name>
<keyword evidence="1" id="KW-1133">Transmembrane helix</keyword>
<dbReference type="AlphaFoldDB" id="Q2N7D1"/>
<reference evidence="3" key="1">
    <citation type="journal article" date="2009" name="J. Bacteriol.">
        <title>Complete genome sequence of Erythrobacter litoralis HTCC2594.</title>
        <authorList>
            <person name="Oh H.M."/>
            <person name="Giovannoni S.J."/>
            <person name="Ferriera S."/>
            <person name="Johnson J."/>
            <person name="Cho J.C."/>
        </authorList>
    </citation>
    <scope>NUCLEOTIDE SEQUENCE [LARGE SCALE GENOMIC DNA]</scope>
    <source>
        <strain evidence="3">HTCC2594</strain>
    </source>
</reference>
<dbReference type="STRING" id="314225.ELI_11590"/>
<feature type="transmembrane region" description="Helical" evidence="1">
    <location>
        <begin position="32"/>
        <end position="49"/>
    </location>
</feature>
<organism evidence="2 3">
    <name type="scientific">Erythrobacter litoralis (strain HTCC2594)</name>
    <dbReference type="NCBI Taxonomy" id="314225"/>
    <lineage>
        <taxon>Bacteria</taxon>
        <taxon>Pseudomonadati</taxon>
        <taxon>Pseudomonadota</taxon>
        <taxon>Alphaproteobacteria</taxon>
        <taxon>Sphingomonadales</taxon>
        <taxon>Erythrobacteraceae</taxon>
        <taxon>Erythrobacter/Porphyrobacter group</taxon>
        <taxon>Erythrobacter</taxon>
    </lineage>
</organism>
<keyword evidence="1" id="KW-0812">Transmembrane</keyword>